<dbReference type="Proteomes" id="UP000008842">
    <property type="component" value="Chromosome"/>
</dbReference>
<feature type="compositionally biased region" description="Basic residues" evidence="1">
    <location>
        <begin position="49"/>
        <end position="70"/>
    </location>
</feature>
<evidence type="ECO:0000256" key="1">
    <source>
        <dbReference type="SAM" id="MobiDB-lite"/>
    </source>
</evidence>
<accession>B2RL06</accession>
<proteinExistence type="predicted"/>
<dbReference type="KEGG" id="pgn:PGN_1532"/>
<feature type="compositionally biased region" description="Basic and acidic residues" evidence="1">
    <location>
        <begin position="17"/>
        <end position="28"/>
    </location>
</feature>
<evidence type="ECO:0000313" key="2">
    <source>
        <dbReference type="EMBL" id="BAG34051.1"/>
    </source>
</evidence>
<gene>
    <name evidence="2" type="ordered locus">PGN_1532</name>
</gene>
<dbReference type="EMBL" id="AP009380">
    <property type="protein sequence ID" value="BAG34051.1"/>
    <property type="molecule type" value="Genomic_DNA"/>
</dbReference>
<evidence type="ECO:0008006" key="4">
    <source>
        <dbReference type="Google" id="ProtNLM"/>
    </source>
</evidence>
<protein>
    <recommendedName>
        <fullName evidence="4">DUF1661 domain-containing protein</fullName>
    </recommendedName>
</protein>
<dbReference type="HOGENOM" id="CLU_2846094_0_0_10"/>
<feature type="region of interest" description="Disordered" evidence="1">
    <location>
        <begin position="1"/>
        <end position="70"/>
    </location>
</feature>
<name>B2RL06_PORG3</name>
<reference evidence="2 3" key="1">
    <citation type="journal article" date="2008" name="DNA Res.">
        <title>Determination of the genome sequence of Porphyromonas gingivalis strain ATCC 33277 and genomic comparison with strain W83 revealed extensive genome rearrangements in P. gingivalis.</title>
        <authorList>
            <person name="Naito M."/>
            <person name="Hirakawa H."/>
            <person name="Yamashita A."/>
            <person name="Ohara N."/>
            <person name="Shoji M."/>
            <person name="Yukitake H."/>
            <person name="Nakayama K."/>
            <person name="Toh H."/>
            <person name="Yoshimura F."/>
            <person name="Kuhara S."/>
            <person name="Hattori M."/>
            <person name="Hayashi T."/>
            <person name="Nakayama K."/>
        </authorList>
    </citation>
    <scope>NUCLEOTIDE SEQUENCE [LARGE SCALE GENOMIC DNA]</scope>
    <source>
        <strain evidence="3">ATCC 33277 / DSM 20709 / CIP 103683 / JCM 12257 / NCTC 11834 / 2561</strain>
    </source>
</reference>
<sequence length="70" mass="8097">MESLCMAPDPTKKKRSIHQEKSNHKSEESGSGNPENTRVKNFVLAREQKKSRAKTKKISRHVLRSHTRQN</sequence>
<organism evidence="2 3">
    <name type="scientific">Porphyromonas gingivalis (strain ATCC 33277 / DSM 20709 / CIP 103683 / JCM 12257 / NCTC 11834 / 2561)</name>
    <dbReference type="NCBI Taxonomy" id="431947"/>
    <lineage>
        <taxon>Bacteria</taxon>
        <taxon>Pseudomonadati</taxon>
        <taxon>Bacteroidota</taxon>
        <taxon>Bacteroidia</taxon>
        <taxon>Bacteroidales</taxon>
        <taxon>Porphyromonadaceae</taxon>
        <taxon>Porphyromonas</taxon>
    </lineage>
</organism>
<dbReference type="Pfam" id="PF07877">
    <property type="entry name" value="DUF1661"/>
    <property type="match status" value="1"/>
</dbReference>
<evidence type="ECO:0000313" key="3">
    <source>
        <dbReference type="Proteomes" id="UP000008842"/>
    </source>
</evidence>
<dbReference type="AlphaFoldDB" id="B2RL06"/>
<dbReference type="InterPro" id="IPR012456">
    <property type="entry name" value="DUF1661"/>
</dbReference>